<evidence type="ECO:0000313" key="1">
    <source>
        <dbReference type="EMBL" id="KAF3972220.1"/>
    </source>
</evidence>
<dbReference type="Gene3D" id="3.30.70.100">
    <property type="match status" value="1"/>
</dbReference>
<dbReference type="PANTHER" id="PTHR47294:SF4">
    <property type="entry name" value="HEAVY METAL-ASSOCIATED ISOPRENYLATED PLANT PROTEIN 26-LIKE ISOFORM X1"/>
    <property type="match status" value="1"/>
</dbReference>
<dbReference type="PANTHER" id="PTHR47294">
    <property type="entry name" value="OS08G0431150 PROTEIN"/>
    <property type="match status" value="1"/>
</dbReference>
<organism evidence="1 2">
    <name type="scientific">Castanea mollissima</name>
    <name type="common">Chinese chestnut</name>
    <dbReference type="NCBI Taxonomy" id="60419"/>
    <lineage>
        <taxon>Eukaryota</taxon>
        <taxon>Viridiplantae</taxon>
        <taxon>Streptophyta</taxon>
        <taxon>Embryophyta</taxon>
        <taxon>Tracheophyta</taxon>
        <taxon>Spermatophyta</taxon>
        <taxon>Magnoliopsida</taxon>
        <taxon>eudicotyledons</taxon>
        <taxon>Gunneridae</taxon>
        <taxon>Pentapetalae</taxon>
        <taxon>rosids</taxon>
        <taxon>fabids</taxon>
        <taxon>Fagales</taxon>
        <taxon>Fagaceae</taxon>
        <taxon>Castanea</taxon>
    </lineage>
</organism>
<keyword evidence="2" id="KW-1185">Reference proteome</keyword>
<reference evidence="1" key="1">
    <citation type="submission" date="2020-03" db="EMBL/GenBank/DDBJ databases">
        <title>Castanea mollissima Vanexum genome sequencing.</title>
        <authorList>
            <person name="Staton M."/>
        </authorList>
    </citation>
    <scope>NUCLEOTIDE SEQUENCE</scope>
    <source>
        <tissue evidence="1">Leaf</tissue>
    </source>
</reference>
<comment type="caution">
    <text evidence="1">The sequence shown here is derived from an EMBL/GenBank/DDBJ whole genome shotgun (WGS) entry which is preliminary data.</text>
</comment>
<protein>
    <recommendedName>
        <fullName evidence="3">HMA domain-containing protein</fullName>
    </recommendedName>
</protein>
<dbReference type="Proteomes" id="UP000737018">
    <property type="component" value="Unassembled WGS sequence"/>
</dbReference>
<proteinExistence type="predicted"/>
<sequence>MNQAGVSNPANSIFMSGKYCCMVMRINVDCNACCRKLRKIILNLRAIESHLIEKQECRVSVCGTFRPSDVAIKIRKKMNRRVQILEIQEFDATTTEQIDHNPMVPS</sequence>
<dbReference type="AlphaFoldDB" id="A0A8J4VVG9"/>
<name>A0A8J4VVG9_9ROSI</name>
<accession>A0A8J4VVG9</accession>
<gene>
    <name evidence="1" type="ORF">CMV_004259</name>
</gene>
<dbReference type="OrthoDB" id="1889242at2759"/>
<evidence type="ECO:0008006" key="3">
    <source>
        <dbReference type="Google" id="ProtNLM"/>
    </source>
</evidence>
<evidence type="ECO:0000313" key="2">
    <source>
        <dbReference type="Proteomes" id="UP000737018"/>
    </source>
</evidence>
<dbReference type="EMBL" id="JRKL02000352">
    <property type="protein sequence ID" value="KAF3972220.1"/>
    <property type="molecule type" value="Genomic_DNA"/>
</dbReference>